<proteinExistence type="inferred from homology"/>
<comment type="similarity">
    <text evidence="2">Belongs to the EspG family.</text>
</comment>
<evidence type="ECO:0000256" key="2">
    <source>
        <dbReference type="ARBA" id="ARBA00006411"/>
    </source>
</evidence>
<dbReference type="AlphaFoldDB" id="A0A7X6RZ84"/>
<name>A0A7X6RZ84_9MYCO</name>
<organism evidence="6 7">
    <name type="scientific">Mycolicibacterium septicum DSM 44393</name>
    <dbReference type="NCBI Taxonomy" id="1341646"/>
    <lineage>
        <taxon>Bacteria</taxon>
        <taxon>Bacillati</taxon>
        <taxon>Actinomycetota</taxon>
        <taxon>Actinomycetes</taxon>
        <taxon>Mycobacteriales</taxon>
        <taxon>Mycobacteriaceae</taxon>
        <taxon>Mycolicibacterium</taxon>
    </lineage>
</organism>
<protein>
    <submittedName>
        <fullName evidence="6">ESX secretion-associated protein EspG</fullName>
    </submittedName>
</protein>
<evidence type="ECO:0000313" key="6">
    <source>
        <dbReference type="EMBL" id="NKZ15007.1"/>
    </source>
</evidence>
<reference evidence="6 7" key="1">
    <citation type="submission" date="2020-04" db="EMBL/GenBank/DDBJ databases">
        <title>MicrobeNet Type strains.</title>
        <authorList>
            <person name="Nicholson A.C."/>
        </authorList>
    </citation>
    <scope>NUCLEOTIDE SEQUENCE [LARGE SCALE GENOMIC DNA]</scope>
    <source>
        <strain evidence="6 7">ATCC 700731</strain>
    </source>
</reference>
<evidence type="ECO:0000256" key="5">
    <source>
        <dbReference type="SAM" id="MobiDB-lite"/>
    </source>
</evidence>
<dbReference type="Proteomes" id="UP000518188">
    <property type="component" value="Unassembled WGS sequence"/>
</dbReference>
<comment type="subcellular location">
    <subcellularLocation>
        <location evidence="1">Cytoplasm</location>
    </subcellularLocation>
</comment>
<evidence type="ECO:0000256" key="3">
    <source>
        <dbReference type="ARBA" id="ARBA00022490"/>
    </source>
</evidence>
<evidence type="ECO:0000313" key="7">
    <source>
        <dbReference type="Proteomes" id="UP000518188"/>
    </source>
</evidence>
<feature type="region of interest" description="Disordered" evidence="5">
    <location>
        <begin position="153"/>
        <end position="180"/>
    </location>
</feature>
<gene>
    <name evidence="6" type="ORF">HGA11_28955</name>
</gene>
<comment type="caution">
    <text evidence="6">The sequence shown here is derived from an EMBL/GenBank/DDBJ whole genome shotgun (WGS) entry which is preliminary data.</text>
</comment>
<evidence type="ECO:0000256" key="4">
    <source>
        <dbReference type="ARBA" id="ARBA00023186"/>
    </source>
</evidence>
<sequence length="348" mass="37752">MSHTTGARLSTTSEGLWLTAALAGVSRLPEALRIRPIGAVERVLPGHPGLQILQEQGICSGRTLDVDVDRWMWTLGRPDLQITVTIKRPTRQLDQLTGPPPVFDPGVDPLEEPILAYEALMAWNARFGPRRVAVLCCRDGQWVSAARVWQSRQALDPETPTADAADPLSSSGTAAQDADQRDEIDEVVITDLGGCDPAAVVNDIVGTNAARAQFDAINLRAGTLEQVLLRWQRDPSIDLSGELRAWGLSALQARIVQASADMSAAQITVSAKQFSRESIDHAAHVLTITDTLEGRVLKTDSESPDGQRWMTLLPGSPRWISEGVATMCASLPAGQDWLAHRRERQLGA</sequence>
<dbReference type="GO" id="GO:0005737">
    <property type="term" value="C:cytoplasm"/>
    <property type="evidence" value="ECO:0007669"/>
    <property type="project" value="UniProtKB-SubCell"/>
</dbReference>
<keyword evidence="4" id="KW-0143">Chaperone</keyword>
<evidence type="ECO:0000256" key="1">
    <source>
        <dbReference type="ARBA" id="ARBA00004496"/>
    </source>
</evidence>
<dbReference type="InterPro" id="IPR025734">
    <property type="entry name" value="EspG"/>
</dbReference>
<accession>A0A7X6RZ84</accession>
<keyword evidence="3" id="KW-0963">Cytoplasm</keyword>
<dbReference type="Pfam" id="PF14011">
    <property type="entry name" value="ESX-1_EspG"/>
    <property type="match status" value="1"/>
</dbReference>
<dbReference type="RefSeq" id="WP_044524551.1">
    <property type="nucleotide sequence ID" value="NZ_HG322954.1"/>
</dbReference>
<dbReference type="EMBL" id="JAAXPJ010000015">
    <property type="protein sequence ID" value="NKZ15007.1"/>
    <property type="molecule type" value="Genomic_DNA"/>
</dbReference>